<dbReference type="RefSeq" id="WP_013514478.1">
    <property type="nucleotide sequence ID" value="NC_014844.1"/>
</dbReference>
<comment type="pathway">
    <text evidence="1">Porphyrin-containing compound metabolism; siroheme biosynthesis; sirohydrochlorin from precorrin-2: step 1/1.</text>
</comment>
<gene>
    <name evidence="8" type="ordered locus">Daes_1537</name>
</gene>
<keyword evidence="9" id="KW-1185">Reference proteome</keyword>
<dbReference type="GO" id="GO:0043115">
    <property type="term" value="F:precorrin-2 dehydrogenase activity"/>
    <property type="evidence" value="ECO:0007669"/>
    <property type="project" value="UniProtKB-EC"/>
</dbReference>
<dbReference type="HOGENOM" id="CLU_011276_8_1_7"/>
<evidence type="ECO:0000256" key="2">
    <source>
        <dbReference type="ARBA" id="ARBA00012400"/>
    </source>
</evidence>
<evidence type="ECO:0000256" key="1">
    <source>
        <dbReference type="ARBA" id="ARBA00005010"/>
    </source>
</evidence>
<dbReference type="GO" id="GO:0004325">
    <property type="term" value="F:ferrochelatase activity"/>
    <property type="evidence" value="ECO:0007669"/>
    <property type="project" value="InterPro"/>
</dbReference>
<dbReference type="Pfam" id="PF13241">
    <property type="entry name" value="NAD_binding_7"/>
    <property type="match status" value="1"/>
</dbReference>
<evidence type="ECO:0000256" key="5">
    <source>
        <dbReference type="ARBA" id="ARBA00023244"/>
    </source>
</evidence>
<dbReference type="Gene3D" id="3.40.50.720">
    <property type="entry name" value="NAD(P)-binding Rossmann-like Domain"/>
    <property type="match status" value="1"/>
</dbReference>
<dbReference type="SUPFAM" id="SSF51735">
    <property type="entry name" value="NAD(P)-binding Rossmann-fold domains"/>
    <property type="match status" value="1"/>
</dbReference>
<dbReference type="AlphaFoldDB" id="E6VWQ0"/>
<evidence type="ECO:0000256" key="4">
    <source>
        <dbReference type="ARBA" id="ARBA00023027"/>
    </source>
</evidence>
<sequence>MRYYPIFVNLENKGCLVVGAGEVGKRKIQSLIDSGAGTVTIIDTRPADPEMASLLAQDHVSFQCREFRDTDLDGKFLVIACTSSEEVNWRISTLCAERAILCNIVDQPEKCSFIVPATVKRGDLTVAISTAGRSPAMAKRIRKELQESFGDEYAGLLTLMGRIRPLVLGLGMTTPENTAVLRSLVNSDLLARIKARDLDAASEILKESLPQPLHANIPELLDGLV</sequence>
<dbReference type="InterPro" id="IPR028281">
    <property type="entry name" value="Sirohaem_synthase_central"/>
</dbReference>
<dbReference type="Proteomes" id="UP000002191">
    <property type="component" value="Chromosome"/>
</dbReference>
<accession>E6VWQ0</accession>
<dbReference type="EMBL" id="CP002431">
    <property type="protein sequence ID" value="ADU62551.1"/>
    <property type="molecule type" value="Genomic_DNA"/>
</dbReference>
<evidence type="ECO:0000256" key="3">
    <source>
        <dbReference type="ARBA" id="ARBA00023002"/>
    </source>
</evidence>
<dbReference type="UniPathway" id="UPA00262">
    <property type="reaction ID" value="UER00222"/>
</dbReference>
<dbReference type="OrthoDB" id="9815856at2"/>
<dbReference type="GO" id="GO:0019354">
    <property type="term" value="P:siroheme biosynthetic process"/>
    <property type="evidence" value="ECO:0007669"/>
    <property type="project" value="UniProtKB-UniPathway"/>
</dbReference>
<keyword evidence="4" id="KW-0520">NAD</keyword>
<evidence type="ECO:0000256" key="6">
    <source>
        <dbReference type="ARBA" id="ARBA00047561"/>
    </source>
</evidence>
<proteinExistence type="predicted"/>
<comment type="catalytic activity">
    <reaction evidence="6">
        <text>precorrin-2 + NAD(+) = sirohydrochlorin + NADH + 2 H(+)</text>
        <dbReference type="Rhea" id="RHEA:15613"/>
        <dbReference type="ChEBI" id="CHEBI:15378"/>
        <dbReference type="ChEBI" id="CHEBI:57540"/>
        <dbReference type="ChEBI" id="CHEBI:57945"/>
        <dbReference type="ChEBI" id="CHEBI:58351"/>
        <dbReference type="ChEBI" id="CHEBI:58827"/>
        <dbReference type="EC" id="1.3.1.76"/>
    </reaction>
</comment>
<name>E6VWQ0_PSEA9</name>
<keyword evidence="5" id="KW-0627">Porphyrin biosynthesis</keyword>
<reference evidence="8 9" key="2">
    <citation type="journal article" date="2014" name="Genome Announc.">
        <title>Complete Genome Sequence of the Subsurface, Mesophilic Sulfate-Reducing Bacterium Desulfovibrio aespoeensis Aspo-2.</title>
        <authorList>
            <person name="Pedersen K."/>
            <person name="Bengtsson A."/>
            <person name="Edlund J."/>
            <person name="Rabe L."/>
            <person name="Hazen T."/>
            <person name="Chakraborty R."/>
            <person name="Goodwin L."/>
            <person name="Shapiro N."/>
        </authorList>
    </citation>
    <scope>NUCLEOTIDE SEQUENCE [LARGE SCALE GENOMIC DNA]</scope>
    <source>
        <strain evidence="9">ATCC 700646 / DSM 10631 / Aspo-2</strain>
    </source>
</reference>
<protein>
    <recommendedName>
        <fullName evidence="2">precorrin-2 dehydrogenase</fullName>
        <ecNumber evidence="2">1.3.1.76</ecNumber>
    </recommendedName>
</protein>
<keyword evidence="3" id="KW-0560">Oxidoreductase</keyword>
<evidence type="ECO:0000259" key="7">
    <source>
        <dbReference type="Pfam" id="PF14824"/>
    </source>
</evidence>
<dbReference type="EC" id="1.3.1.76" evidence="2"/>
<dbReference type="PANTHER" id="PTHR35330">
    <property type="entry name" value="SIROHEME BIOSYNTHESIS PROTEIN MET8"/>
    <property type="match status" value="1"/>
</dbReference>
<dbReference type="STRING" id="643562.Daes_1537"/>
<dbReference type="Pfam" id="PF14824">
    <property type="entry name" value="Sirohm_synth_M"/>
    <property type="match status" value="1"/>
</dbReference>
<organism evidence="8 9">
    <name type="scientific">Pseudodesulfovibrio aespoeensis (strain ATCC 700646 / DSM 10631 / Aspo-2)</name>
    <name type="common">Desulfovibrio aespoeensis</name>
    <dbReference type="NCBI Taxonomy" id="643562"/>
    <lineage>
        <taxon>Bacteria</taxon>
        <taxon>Pseudomonadati</taxon>
        <taxon>Thermodesulfobacteriota</taxon>
        <taxon>Desulfovibrionia</taxon>
        <taxon>Desulfovibrionales</taxon>
        <taxon>Desulfovibrionaceae</taxon>
    </lineage>
</organism>
<dbReference type="InterPro" id="IPR028161">
    <property type="entry name" value="Met8-like"/>
</dbReference>
<evidence type="ECO:0000313" key="8">
    <source>
        <dbReference type="EMBL" id="ADU62551.1"/>
    </source>
</evidence>
<dbReference type="eggNOG" id="COG1648">
    <property type="taxonomic scope" value="Bacteria"/>
</dbReference>
<dbReference type="PANTHER" id="PTHR35330:SF1">
    <property type="entry name" value="SIROHEME BIOSYNTHESIS PROTEIN MET8"/>
    <property type="match status" value="1"/>
</dbReference>
<feature type="domain" description="Siroheme synthase central" evidence="7">
    <location>
        <begin position="121"/>
        <end position="147"/>
    </location>
</feature>
<dbReference type="NCBIfam" id="TIGR01470">
    <property type="entry name" value="cysG_Nterm"/>
    <property type="match status" value="1"/>
</dbReference>
<dbReference type="KEGG" id="das:Daes_1537"/>
<dbReference type="SUPFAM" id="SSF75615">
    <property type="entry name" value="Siroheme synthase middle domains-like"/>
    <property type="match status" value="1"/>
</dbReference>
<dbReference type="InterPro" id="IPR006367">
    <property type="entry name" value="Sirohaem_synthase_N"/>
</dbReference>
<dbReference type="InterPro" id="IPR042518">
    <property type="entry name" value="SirC_C"/>
</dbReference>
<evidence type="ECO:0000313" key="9">
    <source>
        <dbReference type="Proteomes" id="UP000002191"/>
    </source>
</evidence>
<reference evidence="9" key="1">
    <citation type="submission" date="2010-12" db="EMBL/GenBank/DDBJ databases">
        <title>Complete sequence of Desulfovibrio aespoeensis Aspo-2.</title>
        <authorList>
            <consortium name="US DOE Joint Genome Institute"/>
            <person name="Lucas S."/>
            <person name="Copeland A."/>
            <person name="Lapidus A."/>
            <person name="Cheng J.-F."/>
            <person name="Goodwin L."/>
            <person name="Pitluck S."/>
            <person name="Chertkov O."/>
            <person name="Misra M."/>
            <person name="Detter J.C."/>
            <person name="Han C."/>
            <person name="Tapia R."/>
            <person name="Land M."/>
            <person name="Hauser L."/>
            <person name="Kyrpides N."/>
            <person name="Ivanova N."/>
            <person name="Ovchinnikova G."/>
            <person name="Pedersen K."/>
            <person name="Jagevall S."/>
            <person name="Hazen T."/>
            <person name="Woyke T."/>
        </authorList>
    </citation>
    <scope>NUCLEOTIDE SEQUENCE [LARGE SCALE GENOMIC DNA]</scope>
    <source>
        <strain evidence="9">ATCC 700646 / DSM 10631 / Aspo-2</strain>
    </source>
</reference>
<dbReference type="Gene3D" id="1.10.8.610">
    <property type="entry name" value="SirC, precorrin-2 dehydrogenase, C-terminal helical domain-like"/>
    <property type="match status" value="1"/>
</dbReference>
<dbReference type="InterPro" id="IPR036291">
    <property type="entry name" value="NAD(P)-bd_dom_sf"/>
</dbReference>